<feature type="region of interest" description="Disordered" evidence="1">
    <location>
        <begin position="1"/>
        <end position="47"/>
    </location>
</feature>
<dbReference type="SUPFAM" id="SSF89372">
    <property type="entry name" value="Fucose-specific lectin"/>
    <property type="match status" value="1"/>
</dbReference>
<organism evidence="3 4">
    <name type="scientific">Massarina eburnea CBS 473.64</name>
    <dbReference type="NCBI Taxonomy" id="1395130"/>
    <lineage>
        <taxon>Eukaryota</taxon>
        <taxon>Fungi</taxon>
        <taxon>Dikarya</taxon>
        <taxon>Ascomycota</taxon>
        <taxon>Pezizomycotina</taxon>
        <taxon>Dothideomycetes</taxon>
        <taxon>Pleosporomycetidae</taxon>
        <taxon>Pleosporales</taxon>
        <taxon>Massarineae</taxon>
        <taxon>Massarinaceae</taxon>
        <taxon>Massarina</taxon>
    </lineage>
</organism>
<proteinExistence type="predicted"/>
<gene>
    <name evidence="3" type="ORF">P280DRAFT_226235</name>
</gene>
<feature type="transmembrane region" description="Helical" evidence="2">
    <location>
        <begin position="115"/>
        <end position="140"/>
    </location>
</feature>
<evidence type="ECO:0000256" key="2">
    <source>
        <dbReference type="SAM" id="Phobius"/>
    </source>
</evidence>
<keyword evidence="2" id="KW-0812">Transmembrane</keyword>
<dbReference type="EMBL" id="MU006779">
    <property type="protein sequence ID" value="KAF2644169.1"/>
    <property type="molecule type" value="Genomic_DNA"/>
</dbReference>
<evidence type="ECO:0000313" key="4">
    <source>
        <dbReference type="Proteomes" id="UP000799753"/>
    </source>
</evidence>
<evidence type="ECO:0000256" key="1">
    <source>
        <dbReference type="SAM" id="MobiDB-lite"/>
    </source>
</evidence>
<name>A0A6A6S8T9_9PLEO</name>
<keyword evidence="2" id="KW-0472">Membrane</keyword>
<accession>A0A6A6S8T9</accession>
<keyword evidence="2" id="KW-1133">Transmembrane helix</keyword>
<dbReference type="AlphaFoldDB" id="A0A6A6S8T9"/>
<evidence type="ECO:0000313" key="3">
    <source>
        <dbReference type="EMBL" id="KAF2644169.1"/>
    </source>
</evidence>
<feature type="compositionally biased region" description="Basic and acidic residues" evidence="1">
    <location>
        <begin position="1"/>
        <end position="12"/>
    </location>
</feature>
<evidence type="ECO:0008006" key="5">
    <source>
        <dbReference type="Google" id="ProtNLM"/>
    </source>
</evidence>
<sequence>MDASDNKLDTTYKIDGPPYMSSPIDNSPSLQAPEKAFPNNPEPASSKEVINDAPEVVGAWLASQQRPVSPFSTDRTAVSGFQPLEFDEKGEPVSRRESGMPAEREKRTLGIPDRYLAGAILLLFAVLVALGLGLGLGLGMKKQNQNEASAGPGAVDPYCVANPEYCIGGALGSSYYTSNGTFNGSGIALATEFWNNEQRKIMTIYFQHWSGEIRSMQLTPKGEWIGGTKSELIASDAKNATPISAVSYSFNETSVWHIFYISKDGHIKQKQNSNDTNIWQDGPISSLKLAAYDAPNVGIQACWYGNYYGDSDANNFPTRDGNNNTIPFNSTTHGMHFWYPTNETTFVQYGWYEGQKQWVEQHTWTGMNAHAGVGCFSWGPGTVTYAMMVDEKNTATVWWKDTDTNVSSTELHPINTWENATQYAIPNVDPSSSLGYTEFFYTQSPDGSIVGHDINWAAERTSGVDENTFAVGGPRGAVPGLKGTHISVTAVDNRSGGKNLYVFYQTHGDDLSVFTRDWKGGQWTQGELPISED</sequence>
<protein>
    <recommendedName>
        <fullName evidence="5">Fucose-specific lectin</fullName>
    </recommendedName>
</protein>
<dbReference type="Proteomes" id="UP000799753">
    <property type="component" value="Unassembled WGS sequence"/>
</dbReference>
<dbReference type="Gene3D" id="2.120.10.70">
    <property type="entry name" value="Fucose-specific lectin"/>
    <property type="match status" value="1"/>
</dbReference>
<reference evidence="3" key="1">
    <citation type="journal article" date="2020" name="Stud. Mycol.">
        <title>101 Dothideomycetes genomes: a test case for predicting lifestyles and emergence of pathogens.</title>
        <authorList>
            <person name="Haridas S."/>
            <person name="Albert R."/>
            <person name="Binder M."/>
            <person name="Bloem J."/>
            <person name="Labutti K."/>
            <person name="Salamov A."/>
            <person name="Andreopoulos B."/>
            <person name="Baker S."/>
            <person name="Barry K."/>
            <person name="Bills G."/>
            <person name="Bluhm B."/>
            <person name="Cannon C."/>
            <person name="Castanera R."/>
            <person name="Culley D."/>
            <person name="Daum C."/>
            <person name="Ezra D."/>
            <person name="Gonzalez J."/>
            <person name="Henrissat B."/>
            <person name="Kuo A."/>
            <person name="Liang C."/>
            <person name="Lipzen A."/>
            <person name="Lutzoni F."/>
            <person name="Magnuson J."/>
            <person name="Mondo S."/>
            <person name="Nolan M."/>
            <person name="Ohm R."/>
            <person name="Pangilinan J."/>
            <person name="Park H.-J."/>
            <person name="Ramirez L."/>
            <person name="Alfaro M."/>
            <person name="Sun H."/>
            <person name="Tritt A."/>
            <person name="Yoshinaga Y."/>
            <person name="Zwiers L.-H."/>
            <person name="Turgeon B."/>
            <person name="Goodwin S."/>
            <person name="Spatafora J."/>
            <person name="Crous P."/>
            <person name="Grigoriev I."/>
        </authorList>
    </citation>
    <scope>NUCLEOTIDE SEQUENCE</scope>
    <source>
        <strain evidence="3">CBS 473.64</strain>
    </source>
</reference>
<dbReference type="OrthoDB" id="3923199at2759"/>
<keyword evidence="4" id="KW-1185">Reference proteome</keyword>